<dbReference type="Proteomes" id="UP000294588">
    <property type="component" value="Unassembled WGS sequence"/>
</dbReference>
<comment type="caution">
    <text evidence="1">The sequence shown here is derived from an EMBL/GenBank/DDBJ whole genome shotgun (WGS) entry which is preliminary data.</text>
</comment>
<sequence length="172" mass="18324">MNYEYNQAEEQKLFETVIDTKRVAKVVKGGRNFSFTAIVVVGDRAGNVGVGNGKANEISDAIRKAKERAQKNMFEVPIIKGTIPHEIIARFGASKVMMKPASEGTGIIAGGTARAIFEAAGIQNILCKSLGSNTPCNVVKATVLGLKSMRTLSDVAKLRGKTVAEITGQEAK</sequence>
<proteinExistence type="predicted"/>
<keyword evidence="1" id="KW-0687">Ribonucleoprotein</keyword>
<dbReference type="EMBL" id="SMOG01000022">
    <property type="protein sequence ID" value="TDF72638.1"/>
    <property type="molecule type" value="Genomic_DNA"/>
</dbReference>
<gene>
    <name evidence="1" type="ORF">E0946_06095</name>
</gene>
<reference evidence="1" key="1">
    <citation type="submission" date="2019-03" db="EMBL/GenBank/DDBJ databases">
        <title>Candidatus Syntrophosphaera thermopropionivorans: a novel player in syntrophic propionate oxidation during anaerobic digestion.</title>
        <authorList>
            <person name="Dyksma S."/>
        </authorList>
    </citation>
    <scope>NUCLEOTIDE SEQUENCE</scope>
    <source>
        <strain evidence="1">W5</strain>
    </source>
</reference>
<organism evidence="1 2">
    <name type="scientific">Candidatus Syntrophosphaera thermopropionivorans</name>
    <dbReference type="NCBI Taxonomy" id="2593015"/>
    <lineage>
        <taxon>Bacteria</taxon>
        <taxon>Pseudomonadati</taxon>
        <taxon>Candidatus Cloacimonadota</taxon>
        <taxon>Candidatus Cloacimonadia</taxon>
        <taxon>Candidatus Cloacimonadales</taxon>
        <taxon>Candidatus Cloacimonadaceae</taxon>
        <taxon>Candidatus Syntrophosphaera</taxon>
    </lineage>
</organism>
<name>A0AC61QI49_9BACT</name>
<evidence type="ECO:0000313" key="2">
    <source>
        <dbReference type="Proteomes" id="UP000294588"/>
    </source>
</evidence>
<protein>
    <submittedName>
        <fullName evidence="1">30S ribosomal protein S5</fullName>
    </submittedName>
</protein>
<keyword evidence="1" id="KW-0689">Ribosomal protein</keyword>
<evidence type="ECO:0000313" key="1">
    <source>
        <dbReference type="EMBL" id="TDF72638.1"/>
    </source>
</evidence>
<accession>A0AC61QI49</accession>
<keyword evidence="2" id="KW-1185">Reference proteome</keyword>